<organism evidence="3 4">
    <name type="scientific">Clostridium senegalense</name>
    <dbReference type="NCBI Taxonomy" id="1465809"/>
    <lineage>
        <taxon>Bacteria</taxon>
        <taxon>Bacillati</taxon>
        <taxon>Bacillota</taxon>
        <taxon>Clostridia</taxon>
        <taxon>Eubacteriales</taxon>
        <taxon>Clostridiaceae</taxon>
        <taxon>Clostridium</taxon>
    </lineage>
</organism>
<keyword evidence="4" id="KW-1185">Reference proteome</keyword>
<dbReference type="Pfam" id="PF04246">
    <property type="entry name" value="RseC_MucC"/>
    <property type="match status" value="1"/>
</dbReference>
<evidence type="ECO:0000259" key="2">
    <source>
        <dbReference type="PROSITE" id="PS51379"/>
    </source>
</evidence>
<feature type="transmembrane region" description="Helical" evidence="1">
    <location>
        <begin position="71"/>
        <end position="90"/>
    </location>
</feature>
<dbReference type="PANTHER" id="PTHR35867">
    <property type="entry name" value="PROTEIN RSEC"/>
    <property type="match status" value="1"/>
</dbReference>
<dbReference type="RefSeq" id="WP_061996030.1">
    <property type="nucleotide sequence ID" value="NZ_JAAGPU010000035.1"/>
</dbReference>
<sequence>MEQNGVVKRINGDIAEIAFIKKSGCGGNCGSCKSPCPSDTIIIPVQNTLDANVGDAITVSVNNKAFSSMTFWAYVFPTIMTLIGLFGGVFTFKALNISNYELFGAIIGLVFLVVSFLLSSKLNKKSKDGSYDFKMIKKN</sequence>
<reference evidence="3 4" key="1">
    <citation type="submission" date="2020-02" db="EMBL/GenBank/DDBJ databases">
        <title>Genome assembly of a novel Clostridium senegalense strain.</title>
        <authorList>
            <person name="Gupta T.B."/>
            <person name="Jauregui R."/>
            <person name="Maclean P."/>
            <person name="Nawarathana A."/>
            <person name="Brightwell G."/>
        </authorList>
    </citation>
    <scope>NUCLEOTIDE SEQUENCE [LARGE SCALE GENOMIC DNA]</scope>
    <source>
        <strain evidence="3 4">AGRFS4</strain>
    </source>
</reference>
<name>A0A6M0H8I8_9CLOT</name>
<keyword evidence="1" id="KW-0472">Membrane</keyword>
<feature type="transmembrane region" description="Helical" evidence="1">
    <location>
        <begin position="102"/>
        <end position="119"/>
    </location>
</feature>
<evidence type="ECO:0000256" key="1">
    <source>
        <dbReference type="SAM" id="Phobius"/>
    </source>
</evidence>
<keyword evidence="1" id="KW-1133">Transmembrane helix</keyword>
<dbReference type="InterPro" id="IPR017896">
    <property type="entry name" value="4Fe4S_Fe-S-bd"/>
</dbReference>
<feature type="domain" description="4Fe-4S ferredoxin-type" evidence="2">
    <location>
        <begin position="16"/>
        <end position="46"/>
    </location>
</feature>
<comment type="caution">
    <text evidence="3">The sequence shown here is derived from an EMBL/GenBank/DDBJ whole genome shotgun (WGS) entry which is preliminary data.</text>
</comment>
<dbReference type="PANTHER" id="PTHR35867:SF1">
    <property type="entry name" value="PROTEIN RSEC"/>
    <property type="match status" value="1"/>
</dbReference>
<accession>A0A6M0H8I8</accession>
<evidence type="ECO:0000313" key="3">
    <source>
        <dbReference type="EMBL" id="NEU06171.1"/>
    </source>
</evidence>
<dbReference type="PROSITE" id="PS51379">
    <property type="entry name" value="4FE4S_FER_2"/>
    <property type="match status" value="1"/>
</dbReference>
<gene>
    <name evidence="3" type="ORF">G3M99_15195</name>
</gene>
<dbReference type="Proteomes" id="UP000481872">
    <property type="component" value="Unassembled WGS sequence"/>
</dbReference>
<dbReference type="EMBL" id="JAAGPU010000035">
    <property type="protein sequence ID" value="NEU06171.1"/>
    <property type="molecule type" value="Genomic_DNA"/>
</dbReference>
<keyword evidence="1" id="KW-0812">Transmembrane</keyword>
<proteinExistence type="predicted"/>
<protein>
    <submittedName>
        <fullName evidence="3">SoxR reducing system RseC family protein</fullName>
    </submittedName>
</protein>
<evidence type="ECO:0000313" key="4">
    <source>
        <dbReference type="Proteomes" id="UP000481872"/>
    </source>
</evidence>
<dbReference type="AlphaFoldDB" id="A0A6M0H8I8"/>
<dbReference type="InterPro" id="IPR007359">
    <property type="entry name" value="SigmaE_reg_RseC_MucC"/>
</dbReference>